<evidence type="ECO:0000259" key="1">
    <source>
        <dbReference type="Pfam" id="PF06983"/>
    </source>
</evidence>
<sequence>MPAVNPCLIFEGNAEEAVTFYQSVLGGDVRLVRYGDMGPAAADMPDAIKNRVAYSGVTVPGGDIIMCMDCPPDQKVSFADAGYSVSIEADSAAEAERYFTELSAGGQVFMPFGKTEWADAFGMLVDKFSISWMIGYTGSGGTMSL</sequence>
<dbReference type="PANTHER" id="PTHR33990:SF1">
    <property type="entry name" value="PROTEIN YJDN"/>
    <property type="match status" value="1"/>
</dbReference>
<feature type="domain" description="PhnB-like" evidence="1">
    <location>
        <begin position="4"/>
        <end position="134"/>
    </location>
</feature>
<dbReference type="RefSeq" id="WP_181583997.1">
    <property type="nucleotide sequence ID" value="NZ_CP059399.1"/>
</dbReference>
<dbReference type="SUPFAM" id="SSF54593">
    <property type="entry name" value="Glyoxalase/Bleomycin resistance protein/Dihydroxybiphenyl dioxygenase"/>
    <property type="match status" value="1"/>
</dbReference>
<protein>
    <submittedName>
        <fullName evidence="2">VOC family protein</fullName>
    </submittedName>
</protein>
<dbReference type="InterPro" id="IPR029068">
    <property type="entry name" value="Glyas_Bleomycin-R_OHBP_Dase"/>
</dbReference>
<dbReference type="Pfam" id="PF06983">
    <property type="entry name" value="3-dmu-9_3-mt"/>
    <property type="match status" value="1"/>
</dbReference>
<gene>
    <name evidence="2" type="ORF">H0264_11805</name>
</gene>
<accession>A0A7D6VDX9</accession>
<dbReference type="CDD" id="cd06588">
    <property type="entry name" value="PhnB_like"/>
    <property type="match status" value="1"/>
</dbReference>
<keyword evidence="3" id="KW-1185">Reference proteome</keyword>
<reference evidence="2 3" key="1">
    <citation type="submission" date="2020-07" db="EMBL/GenBank/DDBJ databases">
        <authorList>
            <person name="Zhuang K."/>
            <person name="Ran Y."/>
        </authorList>
    </citation>
    <scope>NUCLEOTIDE SEQUENCE [LARGE SCALE GENOMIC DNA]</scope>
    <source>
        <strain evidence="2 3">WCH-YHL-001</strain>
    </source>
</reference>
<dbReference type="EMBL" id="CP059399">
    <property type="protein sequence ID" value="QLY32833.1"/>
    <property type="molecule type" value="Genomic_DNA"/>
</dbReference>
<dbReference type="PANTHER" id="PTHR33990">
    <property type="entry name" value="PROTEIN YJDN-RELATED"/>
    <property type="match status" value="1"/>
</dbReference>
<evidence type="ECO:0000313" key="3">
    <source>
        <dbReference type="Proteomes" id="UP000515512"/>
    </source>
</evidence>
<evidence type="ECO:0000313" key="2">
    <source>
        <dbReference type="EMBL" id="QLY32833.1"/>
    </source>
</evidence>
<organism evidence="2 3">
    <name type="scientific">Nocardia huaxiensis</name>
    <dbReference type="NCBI Taxonomy" id="2755382"/>
    <lineage>
        <taxon>Bacteria</taxon>
        <taxon>Bacillati</taxon>
        <taxon>Actinomycetota</taxon>
        <taxon>Actinomycetes</taxon>
        <taxon>Mycobacteriales</taxon>
        <taxon>Nocardiaceae</taxon>
        <taxon>Nocardia</taxon>
    </lineage>
</organism>
<dbReference type="InterPro" id="IPR028973">
    <property type="entry name" value="PhnB-like"/>
</dbReference>
<dbReference type="Proteomes" id="UP000515512">
    <property type="component" value="Chromosome"/>
</dbReference>
<name>A0A7D6VDX9_9NOCA</name>
<proteinExistence type="predicted"/>
<dbReference type="AlphaFoldDB" id="A0A7D6VDX9"/>
<dbReference type="Gene3D" id="3.10.180.10">
    <property type="entry name" value="2,3-Dihydroxybiphenyl 1,2-Dioxygenase, domain 1"/>
    <property type="match status" value="1"/>
</dbReference>
<dbReference type="KEGG" id="nhu:H0264_11805"/>